<dbReference type="EMBL" id="BLKW01000002">
    <property type="protein sequence ID" value="GFG74629.1"/>
    <property type="molecule type" value="Genomic_DNA"/>
</dbReference>
<keyword evidence="4" id="KW-1185">Reference proteome</keyword>
<evidence type="ECO:0000313" key="3">
    <source>
        <dbReference type="EMBL" id="GFG74629.1"/>
    </source>
</evidence>
<evidence type="ECO:0000256" key="1">
    <source>
        <dbReference type="ARBA" id="ARBA00022801"/>
    </source>
</evidence>
<dbReference type="AlphaFoldDB" id="A0A7I9XXV2"/>
<dbReference type="InterPro" id="IPR000675">
    <property type="entry name" value="Cutinase/axe"/>
</dbReference>
<keyword evidence="1" id="KW-0378">Hydrolase</keyword>
<organism evidence="3 4">
    <name type="scientific">Mycobacterium botniense</name>
    <dbReference type="NCBI Taxonomy" id="84962"/>
    <lineage>
        <taxon>Bacteria</taxon>
        <taxon>Bacillati</taxon>
        <taxon>Actinomycetota</taxon>
        <taxon>Actinomycetes</taxon>
        <taxon>Mycobacteriales</taxon>
        <taxon>Mycobacteriaceae</taxon>
        <taxon>Mycobacterium</taxon>
    </lineage>
</organism>
<dbReference type="InterPro" id="IPR029058">
    <property type="entry name" value="AB_hydrolase_fold"/>
</dbReference>
<dbReference type="Gene3D" id="3.40.50.1820">
    <property type="entry name" value="alpha/beta hydrolase"/>
    <property type="match status" value="1"/>
</dbReference>
<feature type="domain" description="PE-PPE" evidence="2">
    <location>
        <begin position="56"/>
        <end position="145"/>
    </location>
</feature>
<sequence length="346" mass="35453">MTGWADLQAGISGVVKVRHAVLTVGGTWESAPGTQYPSMVVAGLNTYVDDGLCYEVAVPYPASFGPVGGSASSPSYQQSVADGYNWIAEWLAANPLQTFVLGGYSQGAEVVSRVAIDIMDGPLAQYAPNFVGGYTFGNPCRGAGFYAPGIADPGGHGISSLNMTELPMRDGQVVWADYVHSPANGDAGLDMYASVPNGQVGQDMTDVYTVATGLQFNDLGALTTDIVNALVMAVKDLGLIPAFTGGIAGLAAAGLGALEGLLIGLISGPQANATGTQAAVEAALQGIDFLAAPGGPTAPHISYVGEIGGYSNLVANAVGFLHNIATLTARRPKPRKVIEDEYQTPV</sequence>
<dbReference type="InterPro" id="IPR013228">
    <property type="entry name" value="PE-PPE_C"/>
</dbReference>
<evidence type="ECO:0000259" key="2">
    <source>
        <dbReference type="Pfam" id="PF08237"/>
    </source>
</evidence>
<comment type="caution">
    <text evidence="3">The sequence shown here is derived from an EMBL/GenBank/DDBJ whole genome shotgun (WGS) entry which is preliminary data.</text>
</comment>
<name>A0A7I9XXV2_9MYCO</name>
<proteinExistence type="predicted"/>
<dbReference type="Pfam" id="PF08237">
    <property type="entry name" value="PE-PPE"/>
    <property type="match status" value="1"/>
</dbReference>
<reference evidence="3 4" key="1">
    <citation type="journal article" date="2019" name="Emerg. Microbes Infect.">
        <title>Comprehensive subspecies identification of 175 nontuberculous mycobacteria species based on 7547 genomic profiles.</title>
        <authorList>
            <person name="Matsumoto Y."/>
            <person name="Kinjo T."/>
            <person name="Motooka D."/>
            <person name="Nabeya D."/>
            <person name="Jung N."/>
            <person name="Uechi K."/>
            <person name="Horii T."/>
            <person name="Iida T."/>
            <person name="Fujita J."/>
            <person name="Nakamura S."/>
        </authorList>
    </citation>
    <scope>NUCLEOTIDE SEQUENCE [LARGE SCALE GENOMIC DNA]</scope>
    <source>
        <strain evidence="3 4">JCM 17322</strain>
    </source>
</reference>
<protein>
    <recommendedName>
        <fullName evidence="2">PE-PPE domain-containing protein</fullName>
    </recommendedName>
</protein>
<gene>
    <name evidence="3" type="ORF">MBOT_19940</name>
</gene>
<dbReference type="SMART" id="SM01110">
    <property type="entry name" value="Cutinase"/>
    <property type="match status" value="1"/>
</dbReference>
<dbReference type="GO" id="GO:0016787">
    <property type="term" value="F:hydrolase activity"/>
    <property type="evidence" value="ECO:0007669"/>
    <property type="project" value="UniProtKB-KW"/>
</dbReference>
<dbReference type="SUPFAM" id="SSF53474">
    <property type="entry name" value="alpha/beta-Hydrolases"/>
    <property type="match status" value="1"/>
</dbReference>
<evidence type="ECO:0000313" key="4">
    <source>
        <dbReference type="Proteomes" id="UP000465361"/>
    </source>
</evidence>
<accession>A0A7I9XXV2</accession>
<dbReference type="RefSeq" id="WP_163659740.1">
    <property type="nucleotide sequence ID" value="NZ_BLKW01000002.1"/>
</dbReference>
<dbReference type="Proteomes" id="UP000465361">
    <property type="component" value="Unassembled WGS sequence"/>
</dbReference>